<dbReference type="InterPro" id="IPR051432">
    <property type="entry name" value="KCNMA1_auxiliary"/>
</dbReference>
<dbReference type="Gene3D" id="3.80.10.10">
    <property type="entry name" value="Ribonuclease Inhibitor"/>
    <property type="match status" value="3"/>
</dbReference>
<keyword evidence="11" id="KW-1015">Disulfide bond</keyword>
<feature type="chain" id="PRO_5042210318" evidence="15">
    <location>
        <begin position="21"/>
        <end position="748"/>
    </location>
</feature>
<keyword evidence="6 15" id="KW-0732">Signal</keyword>
<dbReference type="SMART" id="SM00369">
    <property type="entry name" value="LRR_TYP"/>
    <property type="match status" value="9"/>
</dbReference>
<dbReference type="SUPFAM" id="SSF52058">
    <property type="entry name" value="L domain-like"/>
    <property type="match status" value="2"/>
</dbReference>
<keyword evidence="8 14" id="KW-1133">Transmembrane helix</keyword>
<dbReference type="Pfam" id="PF13855">
    <property type="entry name" value="LRR_8"/>
    <property type="match status" value="3"/>
</dbReference>
<proteinExistence type="predicted"/>
<feature type="signal peptide" evidence="15">
    <location>
        <begin position="1"/>
        <end position="20"/>
    </location>
</feature>
<evidence type="ECO:0000256" key="3">
    <source>
        <dbReference type="ARBA" id="ARBA00022475"/>
    </source>
</evidence>
<evidence type="ECO:0000256" key="14">
    <source>
        <dbReference type="SAM" id="Phobius"/>
    </source>
</evidence>
<feature type="compositionally biased region" description="Basic and acidic residues" evidence="13">
    <location>
        <begin position="617"/>
        <end position="629"/>
    </location>
</feature>
<keyword evidence="2" id="KW-0813">Transport</keyword>
<dbReference type="PANTHER" id="PTHR46473">
    <property type="entry name" value="GH08155P"/>
    <property type="match status" value="1"/>
</dbReference>
<dbReference type="InterPro" id="IPR001611">
    <property type="entry name" value="Leu-rich_rpt"/>
</dbReference>
<sequence>MSFFPLLLLLFPQFNPSATSSPSLFPCPARCQCYSDNEQNQQVHLICKWEQLNATNFQLARPDLVRTLTIKCPYHSPKVSTPPHSLFQGFRNLDRLELDRCLIDTVPDGLFAGLHQLYSLILKNANIADFPRDIFAHCPKLMTLDLSGNKLRIEPYSLRSLHDLIHLDLSDNDIGFLTNTLISLTKLKVITMNNNKITNIDFRRFPENLTDLSIRHNLVSTIHYVPASARNLKRLDLSGNRLEFVAGLSTGAVNVLPAELKHVDLSNNKLNYLHEFAFEHLSNLVLLDLKNNSLKEVKASSFRGSKNQIKLFLSENPLLCHCSHKWLMDAESKNISLGDLPAIQCSNILKPEKTMSLTLAHSRNQLLCKYSNMCEADCECCQKKECECRFECPPTCRCLRSADVTSVRTSQNIMVCDKLRWDKLGKLPSPLTQLHMNQTDWKSFEAKQLKELGNLRALKITNSKMTTKEMEKLSDLTNLTHLEITSSSITFIPDSISKLPSLTHLYLSDNPLDQLNATSLVHLDNLKKIRLGGNFSRFACDCESPSDLQRWLMKKNNRAKIDDIDDVYCDLNGHGTVWMLEALPGTNESVCLDPTEETQQWMAFVENAQKGIMERVHTSTKATTEKMDEEKEEMTTSPRKTILDTLNELEGGKKTDKMSTRSRSTTTSMTTTTPRYRRKYKDYDDEPHKFVNVLIFLLFLCVIILIISIGVTVYLKFWHPEELLLKRRKKQRVQPEIRREEEPLQNLD</sequence>
<feature type="region of interest" description="Disordered" evidence="13">
    <location>
        <begin position="729"/>
        <end position="748"/>
    </location>
</feature>
<dbReference type="SMART" id="SM00365">
    <property type="entry name" value="LRR_SD22"/>
    <property type="match status" value="4"/>
</dbReference>
<dbReference type="GO" id="GO:0005886">
    <property type="term" value="C:plasma membrane"/>
    <property type="evidence" value="ECO:0007669"/>
    <property type="project" value="UniProtKB-SubCell"/>
</dbReference>
<feature type="region of interest" description="Disordered" evidence="13">
    <location>
        <begin position="617"/>
        <end position="638"/>
    </location>
</feature>
<dbReference type="InterPro" id="IPR032675">
    <property type="entry name" value="LRR_dom_sf"/>
</dbReference>
<feature type="region of interest" description="Disordered" evidence="13">
    <location>
        <begin position="652"/>
        <end position="672"/>
    </location>
</feature>
<evidence type="ECO:0000256" key="4">
    <source>
        <dbReference type="ARBA" id="ARBA00022614"/>
    </source>
</evidence>
<dbReference type="PANTHER" id="PTHR46473:SF23">
    <property type="entry name" value="GH08155P"/>
    <property type="match status" value="1"/>
</dbReference>
<keyword evidence="12" id="KW-0407">Ion channel</keyword>
<keyword evidence="7" id="KW-0677">Repeat</keyword>
<organism evidence="16 17">
    <name type="scientific">Caenorhabditis briggsae</name>
    <dbReference type="NCBI Taxonomy" id="6238"/>
    <lineage>
        <taxon>Eukaryota</taxon>
        <taxon>Metazoa</taxon>
        <taxon>Ecdysozoa</taxon>
        <taxon>Nematoda</taxon>
        <taxon>Chromadorea</taxon>
        <taxon>Rhabditida</taxon>
        <taxon>Rhabditina</taxon>
        <taxon>Rhabditomorpha</taxon>
        <taxon>Rhabditoidea</taxon>
        <taxon>Rhabditidae</taxon>
        <taxon>Peloderinae</taxon>
        <taxon>Caenorhabditis</taxon>
    </lineage>
</organism>
<keyword evidence="4" id="KW-0433">Leucine-rich repeat</keyword>
<keyword evidence="17" id="KW-1185">Reference proteome</keyword>
<feature type="compositionally biased region" description="Basic and acidic residues" evidence="13">
    <location>
        <begin position="733"/>
        <end position="742"/>
    </location>
</feature>
<gene>
    <name evidence="16" type="ORF">L5515_010750</name>
</gene>
<evidence type="ECO:0000256" key="1">
    <source>
        <dbReference type="ARBA" id="ARBA00004162"/>
    </source>
</evidence>
<dbReference type="PROSITE" id="PS51450">
    <property type="entry name" value="LRR"/>
    <property type="match status" value="1"/>
</dbReference>
<keyword evidence="10 14" id="KW-0472">Membrane</keyword>
<keyword evidence="5 14" id="KW-0812">Transmembrane</keyword>
<dbReference type="AlphaFoldDB" id="A0AAE9EMZ5"/>
<evidence type="ECO:0000256" key="12">
    <source>
        <dbReference type="ARBA" id="ARBA00023303"/>
    </source>
</evidence>
<dbReference type="GO" id="GO:0034220">
    <property type="term" value="P:monoatomic ion transmembrane transport"/>
    <property type="evidence" value="ECO:0007669"/>
    <property type="project" value="UniProtKB-KW"/>
</dbReference>
<evidence type="ECO:0000256" key="9">
    <source>
        <dbReference type="ARBA" id="ARBA00023065"/>
    </source>
</evidence>
<evidence type="ECO:0000313" key="16">
    <source>
        <dbReference type="EMBL" id="UMM27472.1"/>
    </source>
</evidence>
<evidence type="ECO:0000256" key="5">
    <source>
        <dbReference type="ARBA" id="ARBA00022692"/>
    </source>
</evidence>
<evidence type="ECO:0000256" key="2">
    <source>
        <dbReference type="ARBA" id="ARBA00022448"/>
    </source>
</evidence>
<evidence type="ECO:0000256" key="11">
    <source>
        <dbReference type="ARBA" id="ARBA00023157"/>
    </source>
</evidence>
<evidence type="ECO:0000256" key="13">
    <source>
        <dbReference type="SAM" id="MobiDB-lite"/>
    </source>
</evidence>
<evidence type="ECO:0000256" key="8">
    <source>
        <dbReference type="ARBA" id="ARBA00022989"/>
    </source>
</evidence>
<keyword evidence="9" id="KW-0406">Ion transport</keyword>
<feature type="compositionally biased region" description="Low complexity" evidence="13">
    <location>
        <begin position="661"/>
        <end position="672"/>
    </location>
</feature>
<evidence type="ECO:0000256" key="7">
    <source>
        <dbReference type="ARBA" id="ARBA00022737"/>
    </source>
</evidence>
<name>A0AAE9EMZ5_CAEBR</name>
<reference evidence="16 17" key="1">
    <citation type="submission" date="2022-04" db="EMBL/GenBank/DDBJ databases">
        <title>Chromosome-level reference genomes for two strains of Caenorhabditis briggsae: an improved platform for comparative genomics.</title>
        <authorList>
            <person name="Stevens L."/>
            <person name="Andersen E."/>
        </authorList>
    </citation>
    <scope>NUCLEOTIDE SEQUENCE [LARGE SCALE GENOMIC DNA]</scope>
    <source>
        <strain evidence="16">VX34</strain>
        <tissue evidence="16">Whole-organism</tissue>
    </source>
</reference>
<dbReference type="EMBL" id="CP092623">
    <property type="protein sequence ID" value="UMM27472.1"/>
    <property type="molecule type" value="Genomic_DNA"/>
</dbReference>
<evidence type="ECO:0000256" key="6">
    <source>
        <dbReference type="ARBA" id="ARBA00022729"/>
    </source>
</evidence>
<protein>
    <submittedName>
        <fullName evidence="16">Uncharacterized protein</fullName>
    </submittedName>
</protein>
<dbReference type="InterPro" id="IPR003591">
    <property type="entry name" value="Leu-rich_rpt_typical-subtyp"/>
</dbReference>
<evidence type="ECO:0000256" key="15">
    <source>
        <dbReference type="SAM" id="SignalP"/>
    </source>
</evidence>
<comment type="subcellular location">
    <subcellularLocation>
        <location evidence="1">Cell membrane</location>
        <topology evidence="1">Single-pass membrane protein</topology>
    </subcellularLocation>
</comment>
<dbReference type="FunFam" id="3.80.10.10:FF:001693">
    <property type="entry name" value="ELRR (Extracellular Leucine-Rich Repeat) ONly"/>
    <property type="match status" value="1"/>
</dbReference>
<evidence type="ECO:0000313" key="17">
    <source>
        <dbReference type="Proteomes" id="UP000829354"/>
    </source>
</evidence>
<dbReference type="Proteomes" id="UP000829354">
    <property type="component" value="Chromosome IV"/>
</dbReference>
<evidence type="ECO:0000256" key="10">
    <source>
        <dbReference type="ARBA" id="ARBA00023136"/>
    </source>
</evidence>
<accession>A0AAE9EMZ5</accession>
<keyword evidence="3" id="KW-1003">Cell membrane</keyword>
<feature type="transmembrane region" description="Helical" evidence="14">
    <location>
        <begin position="693"/>
        <end position="718"/>
    </location>
</feature>